<dbReference type="EMBL" id="JBHUFF010000018">
    <property type="protein sequence ID" value="MFD1800152.1"/>
    <property type="molecule type" value="Genomic_DNA"/>
</dbReference>
<keyword evidence="1" id="KW-0812">Transmembrane</keyword>
<feature type="domain" description="Uncharacterized protein YyaB-like PH" evidence="2">
    <location>
        <begin position="62"/>
        <end position="140"/>
    </location>
</feature>
<dbReference type="Pfam" id="PF06713">
    <property type="entry name" value="bPH_4"/>
    <property type="match status" value="1"/>
</dbReference>
<keyword evidence="4" id="KW-1185">Reference proteome</keyword>
<evidence type="ECO:0000259" key="2">
    <source>
        <dbReference type="Pfam" id="PF06713"/>
    </source>
</evidence>
<dbReference type="RefSeq" id="WP_058920075.1">
    <property type="nucleotide sequence ID" value="NZ_JBHSQC010000006.1"/>
</dbReference>
<comment type="caution">
    <text evidence="3">The sequence shown here is derived from an EMBL/GenBank/DDBJ whole genome shotgun (WGS) entry which is preliminary data.</text>
</comment>
<gene>
    <name evidence="3" type="ORF">ACFSBK_09880</name>
</gene>
<keyword evidence="1" id="KW-0472">Membrane</keyword>
<evidence type="ECO:0000313" key="4">
    <source>
        <dbReference type="Proteomes" id="UP001597285"/>
    </source>
</evidence>
<sequence>MVFKSKRDVALIALFSSNIFLILIALIVVLTTLNLDSLEKAFLGGLIIITGGLLVSSVLFISYECRETCLFIRNGFFFKKIPYEQISKAVSVQFTMTDLLSGYRVLSSRDGLILYYRYGASSIKISPTNKALFLAELQQKTPELSIEKDD</sequence>
<reference evidence="4" key="1">
    <citation type="journal article" date="2019" name="Int. J. Syst. Evol. Microbiol.">
        <title>The Global Catalogue of Microorganisms (GCM) 10K type strain sequencing project: providing services to taxonomists for standard genome sequencing and annotation.</title>
        <authorList>
            <consortium name="The Broad Institute Genomics Platform"/>
            <consortium name="The Broad Institute Genome Sequencing Center for Infectious Disease"/>
            <person name="Wu L."/>
            <person name="Ma J."/>
        </authorList>
    </citation>
    <scope>NUCLEOTIDE SEQUENCE [LARGE SCALE GENOMIC DNA]</scope>
    <source>
        <strain evidence="4">KCTC 42143</strain>
    </source>
</reference>
<keyword evidence="1" id="KW-1133">Transmembrane helix</keyword>
<evidence type="ECO:0000313" key="3">
    <source>
        <dbReference type="EMBL" id="MFD1800152.1"/>
    </source>
</evidence>
<feature type="transmembrane region" description="Helical" evidence="1">
    <location>
        <begin position="41"/>
        <end position="63"/>
    </location>
</feature>
<dbReference type="InterPro" id="IPR009589">
    <property type="entry name" value="PH_YyaB-like"/>
</dbReference>
<dbReference type="Proteomes" id="UP001597285">
    <property type="component" value="Unassembled WGS sequence"/>
</dbReference>
<evidence type="ECO:0000256" key="1">
    <source>
        <dbReference type="SAM" id="Phobius"/>
    </source>
</evidence>
<proteinExistence type="predicted"/>
<feature type="transmembrane region" description="Helical" evidence="1">
    <location>
        <begin position="12"/>
        <end position="35"/>
    </location>
</feature>
<protein>
    <submittedName>
        <fullName evidence="3">PH domain-containing protein</fullName>
    </submittedName>
</protein>
<accession>A0ABW4NTF9</accession>
<organism evidence="3 4">
    <name type="scientific">Carnobacterium antarcticum</name>
    <dbReference type="NCBI Taxonomy" id="2126436"/>
    <lineage>
        <taxon>Bacteria</taxon>
        <taxon>Bacillati</taxon>
        <taxon>Bacillota</taxon>
        <taxon>Bacilli</taxon>
        <taxon>Lactobacillales</taxon>
        <taxon>Carnobacteriaceae</taxon>
        <taxon>Carnobacterium</taxon>
    </lineage>
</organism>
<name>A0ABW4NTF9_9LACT</name>